<keyword evidence="2 7" id="KW-0808">Transferase</keyword>
<dbReference type="Gene3D" id="3.40.50.300">
    <property type="entry name" value="P-loop containing nucleotide triphosphate hydrolases"/>
    <property type="match status" value="1"/>
</dbReference>
<keyword evidence="7" id="KW-0963">Cytoplasm</keyword>
<keyword evidence="6 7" id="KW-0057">Aromatic amino acid biosynthesis</keyword>
<feature type="binding site" evidence="7">
    <location>
        <position position="81"/>
    </location>
    <ligand>
        <name>substrate</name>
    </ligand>
</feature>
<dbReference type="Pfam" id="PF01202">
    <property type="entry name" value="SKI"/>
    <property type="match status" value="1"/>
</dbReference>
<dbReference type="AlphaFoldDB" id="S7U1M5"/>
<accession>S7U1M5</accession>
<dbReference type="GO" id="GO:0005829">
    <property type="term" value="C:cytosol"/>
    <property type="evidence" value="ECO:0007669"/>
    <property type="project" value="TreeGrafter"/>
</dbReference>
<evidence type="ECO:0000313" key="8">
    <source>
        <dbReference type="EMBL" id="EPR42915.1"/>
    </source>
</evidence>
<dbReference type="PANTHER" id="PTHR21087">
    <property type="entry name" value="SHIKIMATE KINASE"/>
    <property type="match status" value="1"/>
</dbReference>
<comment type="cofactor">
    <cofactor evidence="7">
        <name>Mg(2+)</name>
        <dbReference type="ChEBI" id="CHEBI:18420"/>
    </cofactor>
    <text evidence="7">Binds 1 Mg(2+) ion per subunit.</text>
</comment>
<dbReference type="GO" id="GO:0004765">
    <property type="term" value="F:shikimate kinase activity"/>
    <property type="evidence" value="ECO:0007669"/>
    <property type="project" value="UniProtKB-UniRule"/>
</dbReference>
<evidence type="ECO:0000256" key="7">
    <source>
        <dbReference type="HAMAP-Rule" id="MF_00109"/>
    </source>
</evidence>
<keyword evidence="1 7" id="KW-0028">Amino-acid biosynthesis</keyword>
<keyword evidence="9" id="KW-1185">Reference proteome</keyword>
<dbReference type="GO" id="GO:0009073">
    <property type="term" value="P:aromatic amino acid family biosynthetic process"/>
    <property type="evidence" value="ECO:0007669"/>
    <property type="project" value="UniProtKB-KW"/>
</dbReference>
<comment type="pathway">
    <text evidence="7">Metabolic intermediate biosynthesis; chorismate biosynthesis; chorismate from D-erythrose 4-phosphate and phosphoenolpyruvate: step 5/7.</text>
</comment>
<dbReference type="eggNOG" id="COG0703">
    <property type="taxonomic scope" value="Bacteria"/>
</dbReference>
<dbReference type="STRING" id="897.B2D07_01250"/>
<protein>
    <recommendedName>
        <fullName evidence="7">Shikimate kinase</fullName>
        <shortName evidence="7">SK</shortName>
        <ecNumber evidence="7">2.7.1.71</ecNumber>
    </recommendedName>
</protein>
<gene>
    <name evidence="7" type="primary">aroK</name>
    <name evidence="8" type="ORF">dsmv_1498</name>
</gene>
<evidence type="ECO:0000313" key="9">
    <source>
        <dbReference type="Proteomes" id="UP000014977"/>
    </source>
</evidence>
<keyword evidence="4 7" id="KW-0418">Kinase</keyword>
<dbReference type="UniPathway" id="UPA00053">
    <property type="reaction ID" value="UER00088"/>
</dbReference>
<dbReference type="GO" id="GO:0005524">
    <property type="term" value="F:ATP binding"/>
    <property type="evidence" value="ECO:0007669"/>
    <property type="project" value="UniProtKB-UniRule"/>
</dbReference>
<evidence type="ECO:0000256" key="6">
    <source>
        <dbReference type="ARBA" id="ARBA00023141"/>
    </source>
</evidence>
<keyword evidence="5 7" id="KW-0067">ATP-binding</keyword>
<dbReference type="HAMAP" id="MF_00109">
    <property type="entry name" value="Shikimate_kinase"/>
    <property type="match status" value="1"/>
</dbReference>
<comment type="function">
    <text evidence="7">Catalyzes the specific phosphorylation of the 3-hydroxyl group of shikimic acid using ATP as a cosubstrate.</text>
</comment>
<dbReference type="GO" id="GO:0009423">
    <property type="term" value="P:chorismate biosynthetic process"/>
    <property type="evidence" value="ECO:0007669"/>
    <property type="project" value="UniProtKB-UniRule"/>
</dbReference>
<dbReference type="OrthoDB" id="9806583at2"/>
<dbReference type="Proteomes" id="UP000014977">
    <property type="component" value="Unassembled WGS sequence"/>
</dbReference>
<dbReference type="PANTHER" id="PTHR21087:SF16">
    <property type="entry name" value="SHIKIMATE KINASE 1, CHLOROPLASTIC"/>
    <property type="match status" value="1"/>
</dbReference>
<keyword evidence="7" id="KW-0479">Metal-binding</keyword>
<dbReference type="CDD" id="cd00464">
    <property type="entry name" value="SK"/>
    <property type="match status" value="1"/>
</dbReference>
<comment type="subcellular location">
    <subcellularLocation>
        <location evidence="7">Cytoplasm</location>
    </subcellularLocation>
</comment>
<evidence type="ECO:0000256" key="3">
    <source>
        <dbReference type="ARBA" id="ARBA00022741"/>
    </source>
</evidence>
<dbReference type="GO" id="GO:0008652">
    <property type="term" value="P:amino acid biosynthetic process"/>
    <property type="evidence" value="ECO:0007669"/>
    <property type="project" value="UniProtKB-KW"/>
</dbReference>
<feature type="binding site" evidence="7">
    <location>
        <begin position="13"/>
        <end position="18"/>
    </location>
    <ligand>
        <name>ATP</name>
        <dbReference type="ChEBI" id="CHEBI:30616"/>
    </ligand>
</feature>
<evidence type="ECO:0000256" key="1">
    <source>
        <dbReference type="ARBA" id="ARBA00022605"/>
    </source>
</evidence>
<dbReference type="SUPFAM" id="SSF52540">
    <property type="entry name" value="P-loop containing nucleoside triphosphate hydrolases"/>
    <property type="match status" value="1"/>
</dbReference>
<evidence type="ECO:0000256" key="5">
    <source>
        <dbReference type="ARBA" id="ARBA00022840"/>
    </source>
</evidence>
<feature type="binding site" evidence="7">
    <location>
        <position position="121"/>
    </location>
    <ligand>
        <name>ATP</name>
        <dbReference type="ChEBI" id="CHEBI:30616"/>
    </ligand>
</feature>
<proteinExistence type="inferred from homology"/>
<comment type="similarity">
    <text evidence="7">Belongs to the shikimate kinase family.</text>
</comment>
<keyword evidence="3 7" id="KW-0547">Nucleotide-binding</keyword>
<dbReference type="EC" id="2.7.1.71" evidence="7"/>
<feature type="binding site" evidence="7">
    <location>
        <position position="35"/>
    </location>
    <ligand>
        <name>substrate</name>
    </ligand>
</feature>
<reference evidence="8 9" key="1">
    <citation type="journal article" date="2013" name="Genome Announc.">
        <title>Draft genome sequences for three mercury-methylating, sulfate-reducing bacteria.</title>
        <authorList>
            <person name="Brown S.D."/>
            <person name="Hurt R.A.Jr."/>
            <person name="Gilmour C.C."/>
            <person name="Elias D.A."/>
        </authorList>
    </citation>
    <scope>NUCLEOTIDE SEQUENCE [LARGE SCALE GENOMIC DNA]</scope>
    <source>
        <strain evidence="8 9">DSM 2059</strain>
    </source>
</reference>
<name>S7U1M5_DESML</name>
<comment type="caution">
    <text evidence="8">The sequence shown here is derived from an EMBL/GenBank/DDBJ whole genome shotgun (WGS) entry which is preliminary data.</text>
</comment>
<feature type="binding site" evidence="7">
    <location>
        <position position="155"/>
    </location>
    <ligand>
        <name>ATP</name>
        <dbReference type="ChEBI" id="CHEBI:30616"/>
    </ligand>
</feature>
<dbReference type="InterPro" id="IPR000623">
    <property type="entry name" value="Shikimate_kinase/TSH1"/>
</dbReference>
<evidence type="ECO:0000256" key="2">
    <source>
        <dbReference type="ARBA" id="ARBA00022679"/>
    </source>
</evidence>
<dbReference type="InterPro" id="IPR031322">
    <property type="entry name" value="Shikimate/glucono_kinase"/>
</dbReference>
<comment type="catalytic activity">
    <reaction evidence="7">
        <text>shikimate + ATP = 3-phosphoshikimate + ADP + H(+)</text>
        <dbReference type="Rhea" id="RHEA:13121"/>
        <dbReference type="ChEBI" id="CHEBI:15378"/>
        <dbReference type="ChEBI" id="CHEBI:30616"/>
        <dbReference type="ChEBI" id="CHEBI:36208"/>
        <dbReference type="ChEBI" id="CHEBI:145989"/>
        <dbReference type="ChEBI" id="CHEBI:456216"/>
        <dbReference type="EC" id="2.7.1.71"/>
    </reaction>
</comment>
<organism evidence="8 9">
    <name type="scientific">Desulfococcus multivorans DSM 2059</name>
    <dbReference type="NCBI Taxonomy" id="1121405"/>
    <lineage>
        <taxon>Bacteria</taxon>
        <taxon>Pseudomonadati</taxon>
        <taxon>Thermodesulfobacteriota</taxon>
        <taxon>Desulfobacteria</taxon>
        <taxon>Desulfobacterales</taxon>
        <taxon>Desulfococcaceae</taxon>
        <taxon>Desulfococcus</taxon>
    </lineage>
</organism>
<dbReference type="PATRIC" id="fig|1121405.3.peg.922"/>
<dbReference type="RefSeq" id="WP_020875882.1">
    <property type="nucleotide sequence ID" value="NZ_ATHJ01000062.1"/>
</dbReference>
<keyword evidence="7" id="KW-0460">Magnesium</keyword>
<dbReference type="InterPro" id="IPR027417">
    <property type="entry name" value="P-loop_NTPase"/>
</dbReference>
<feature type="binding site" evidence="7">
    <location>
        <position position="17"/>
    </location>
    <ligand>
        <name>Mg(2+)</name>
        <dbReference type="ChEBI" id="CHEBI:18420"/>
    </ligand>
</feature>
<dbReference type="PRINTS" id="PR01100">
    <property type="entry name" value="SHIKIMTKNASE"/>
</dbReference>
<dbReference type="GO" id="GO:0000287">
    <property type="term" value="F:magnesium ion binding"/>
    <property type="evidence" value="ECO:0007669"/>
    <property type="project" value="UniProtKB-UniRule"/>
</dbReference>
<feature type="binding site" evidence="7">
    <location>
        <position position="59"/>
    </location>
    <ligand>
        <name>substrate</name>
    </ligand>
</feature>
<feature type="binding site" evidence="7">
    <location>
        <position position="140"/>
    </location>
    <ligand>
        <name>substrate</name>
    </ligand>
</feature>
<comment type="subunit">
    <text evidence="7">Monomer.</text>
</comment>
<dbReference type="EMBL" id="ATHJ01000062">
    <property type="protein sequence ID" value="EPR42915.1"/>
    <property type="molecule type" value="Genomic_DNA"/>
</dbReference>
<sequence>MTKANIILTGFMGTGKSTVGKLLAKALGYRFVDTDELIQVRTGRTIAEIFNEKGEAAFREMEAETARELGRKSGLVISTGGRLMLDPDNAAALGETGRIFCLKATPEEIVARISGDAGAERPLLKGGDPIERIVGLMREREAGYARFRGIDTSGQTPEAVAKRLLEAYQTD</sequence>
<evidence type="ECO:0000256" key="4">
    <source>
        <dbReference type="ARBA" id="ARBA00022777"/>
    </source>
</evidence>